<dbReference type="SMART" id="SM01411">
    <property type="entry name" value="Ephrin_rec_like"/>
    <property type="match status" value="7"/>
</dbReference>
<feature type="disulfide bond" evidence="12">
    <location>
        <begin position="3175"/>
        <end position="3184"/>
    </location>
</feature>
<evidence type="ECO:0000256" key="14">
    <source>
        <dbReference type="PROSITE-ProRule" id="PRU00302"/>
    </source>
</evidence>
<dbReference type="InterPro" id="IPR000152">
    <property type="entry name" value="EGF-type_Asp/Asn_hydroxyl_site"/>
</dbReference>
<feature type="domain" description="F5/8 type C" evidence="18">
    <location>
        <begin position="1080"/>
        <end position="1225"/>
    </location>
</feature>
<dbReference type="InterPro" id="IPR000742">
    <property type="entry name" value="EGF"/>
</dbReference>
<feature type="disulfide bond" evidence="12">
    <location>
        <begin position="1958"/>
        <end position="1967"/>
    </location>
</feature>
<evidence type="ECO:0000313" key="23">
    <source>
        <dbReference type="Proteomes" id="UP000887540"/>
    </source>
</evidence>
<feature type="domain" description="Sushi" evidence="22">
    <location>
        <begin position="2663"/>
        <end position="2733"/>
    </location>
</feature>
<feature type="domain" description="Sushi" evidence="22">
    <location>
        <begin position="1422"/>
        <end position="1488"/>
    </location>
</feature>
<dbReference type="SMART" id="SM00032">
    <property type="entry name" value="CCP"/>
    <property type="match status" value="6"/>
</dbReference>
<dbReference type="Gene3D" id="2.60.120.260">
    <property type="entry name" value="Galactose-binding domain-like"/>
    <property type="match status" value="2"/>
</dbReference>
<dbReference type="WBParaSite" id="ACRNAN_Path_283.g1070.t1">
    <property type="protein sequence ID" value="ACRNAN_Path_283.g1070.t1"/>
    <property type="gene ID" value="ACRNAN_Path_283.g1070"/>
</dbReference>
<dbReference type="InterPro" id="IPR009030">
    <property type="entry name" value="Growth_fac_rcpt_cys_sf"/>
</dbReference>
<feature type="domain" description="EGF-like" evidence="19">
    <location>
        <begin position="2201"/>
        <end position="2237"/>
    </location>
</feature>
<feature type="domain" description="Sushi" evidence="22">
    <location>
        <begin position="703"/>
        <end position="763"/>
    </location>
</feature>
<feature type="disulfide bond" evidence="12">
    <location>
        <begin position="2151"/>
        <end position="2160"/>
    </location>
</feature>
<dbReference type="Gene3D" id="2.60.120.200">
    <property type="match status" value="1"/>
</dbReference>
<feature type="disulfide bond" evidence="12">
    <location>
        <begin position="2265"/>
        <end position="2274"/>
    </location>
</feature>
<evidence type="ECO:0000256" key="11">
    <source>
        <dbReference type="PROSITE-ProRule" id="PRU00059"/>
    </source>
</evidence>
<dbReference type="Pfam" id="PF00431">
    <property type="entry name" value="CUB"/>
    <property type="match status" value="3"/>
</dbReference>
<evidence type="ECO:0000256" key="1">
    <source>
        <dbReference type="ARBA" id="ARBA00004479"/>
    </source>
</evidence>
<feature type="disulfide bond" evidence="12">
    <location>
        <begin position="1996"/>
        <end position="2005"/>
    </location>
</feature>
<evidence type="ECO:0000256" key="3">
    <source>
        <dbReference type="ARBA" id="ARBA00022536"/>
    </source>
</evidence>
<dbReference type="FunFam" id="2.10.25.10:FF:000038">
    <property type="entry name" value="Fibrillin 2"/>
    <property type="match status" value="1"/>
</dbReference>
<feature type="disulfide bond" evidence="12">
    <location>
        <begin position="1918"/>
        <end position="1927"/>
    </location>
</feature>
<dbReference type="PROSITE" id="PS50923">
    <property type="entry name" value="SUSHI"/>
    <property type="match status" value="5"/>
</dbReference>
<feature type="domain" description="EGF-like" evidence="19">
    <location>
        <begin position="2315"/>
        <end position="2351"/>
    </location>
</feature>
<name>A0A914C4N5_9BILA</name>
<feature type="domain" description="HYR" evidence="21">
    <location>
        <begin position="2582"/>
        <end position="2662"/>
    </location>
</feature>
<evidence type="ECO:0000259" key="22">
    <source>
        <dbReference type="PROSITE" id="PS50923"/>
    </source>
</evidence>
<dbReference type="Proteomes" id="UP000887540">
    <property type="component" value="Unplaced"/>
</dbReference>
<dbReference type="FunFam" id="2.10.25.10:FF:000434">
    <property type="entry name" value="Predicted protein"/>
    <property type="match status" value="1"/>
</dbReference>
<protein>
    <submittedName>
        <fullName evidence="24">Fibropellin-1</fullName>
    </submittedName>
</protein>
<dbReference type="InterPro" id="IPR018097">
    <property type="entry name" value="EGF_Ca-bd_CS"/>
</dbReference>
<dbReference type="PROSITE" id="PS01180">
    <property type="entry name" value="CUB"/>
    <property type="match status" value="3"/>
</dbReference>
<feature type="domain" description="EGF-like" evidence="19">
    <location>
        <begin position="998"/>
        <end position="1034"/>
    </location>
</feature>
<dbReference type="SUPFAM" id="SSF57196">
    <property type="entry name" value="EGF/Laminin"/>
    <property type="match status" value="14"/>
</dbReference>
<feature type="disulfide bond" evidence="12">
    <location>
        <begin position="2033"/>
        <end position="2042"/>
    </location>
</feature>
<dbReference type="InterPro" id="IPR035976">
    <property type="entry name" value="Sushi/SCR/CCP_sf"/>
</dbReference>
<dbReference type="InterPro" id="IPR001881">
    <property type="entry name" value="EGF-like_Ca-bd_dom"/>
</dbReference>
<feature type="domain" description="Sushi" evidence="22">
    <location>
        <begin position="642"/>
        <end position="702"/>
    </location>
</feature>
<dbReference type="PROSITE" id="PS01186">
    <property type="entry name" value="EGF_2"/>
    <property type="match status" value="12"/>
</dbReference>
<keyword evidence="4 15" id="KW-0812">Transmembrane</keyword>
<dbReference type="FunFam" id="2.60.120.290:FF:000005">
    <property type="entry name" value="Procollagen C-endopeptidase enhancer 1"/>
    <property type="match status" value="1"/>
</dbReference>
<dbReference type="PANTHER" id="PTHR12916">
    <property type="entry name" value="CYTOCHROME C OXIDASE POLYPEPTIDE VIC-2"/>
    <property type="match status" value="1"/>
</dbReference>
<dbReference type="SUPFAM" id="SSF57184">
    <property type="entry name" value="Growth factor receptor domain"/>
    <property type="match status" value="4"/>
</dbReference>
<dbReference type="InterPro" id="IPR002172">
    <property type="entry name" value="LDrepeatLR_classA_rpt"/>
</dbReference>
<feature type="domain" description="EGF-like" evidence="19">
    <location>
        <begin position="1930"/>
        <end position="1968"/>
    </location>
</feature>
<feature type="disulfide bond" evidence="12">
    <location>
        <begin position="1878"/>
        <end position="1887"/>
    </location>
</feature>
<feature type="domain" description="C-type lectin" evidence="20">
    <location>
        <begin position="57"/>
        <end position="186"/>
    </location>
</feature>
<keyword evidence="6" id="KW-0677">Repeat</keyword>
<dbReference type="GO" id="GO:0005509">
    <property type="term" value="F:calcium ion binding"/>
    <property type="evidence" value="ECO:0007669"/>
    <property type="project" value="InterPro"/>
</dbReference>
<dbReference type="SMART" id="SM00192">
    <property type="entry name" value="LDLa"/>
    <property type="match status" value="1"/>
</dbReference>
<feature type="disulfide bond" evidence="12">
    <location>
        <begin position="2109"/>
        <end position="2118"/>
    </location>
</feature>
<feature type="disulfide bond" evidence="11">
    <location>
        <begin position="466"/>
        <end position="493"/>
    </location>
</feature>
<dbReference type="CDD" id="cd00033">
    <property type="entry name" value="CCP"/>
    <property type="match status" value="4"/>
</dbReference>
<feature type="disulfide bond" evidence="12">
    <location>
        <begin position="2341"/>
        <end position="2350"/>
    </location>
</feature>
<dbReference type="FunFam" id="2.10.25.10:FF:000095">
    <property type="entry name" value="Notch, isoform B"/>
    <property type="match status" value="1"/>
</dbReference>
<dbReference type="SMART" id="SM00179">
    <property type="entry name" value="EGF_CA"/>
    <property type="match status" value="16"/>
</dbReference>
<feature type="domain" description="CUB" evidence="17">
    <location>
        <begin position="466"/>
        <end position="580"/>
    </location>
</feature>
<feature type="transmembrane region" description="Helical" evidence="15">
    <location>
        <begin position="3195"/>
        <end position="3219"/>
    </location>
</feature>
<feature type="disulfide bond" evidence="12">
    <location>
        <begin position="2227"/>
        <end position="2236"/>
    </location>
</feature>
<dbReference type="Gene3D" id="2.60.120.290">
    <property type="entry name" value="Spermadhesin, CUB domain"/>
    <property type="match status" value="3"/>
</dbReference>
<evidence type="ECO:0000259" key="21">
    <source>
        <dbReference type="PROSITE" id="PS50825"/>
    </source>
</evidence>
<dbReference type="PROSITE" id="PS00022">
    <property type="entry name" value="EGF_1"/>
    <property type="match status" value="15"/>
</dbReference>
<feature type="disulfide bond" evidence="12">
    <location>
        <begin position="3153"/>
        <end position="3163"/>
    </location>
</feature>
<dbReference type="SMART" id="SM00181">
    <property type="entry name" value="EGF"/>
    <property type="match status" value="22"/>
</dbReference>
<dbReference type="SUPFAM" id="SSF49899">
    <property type="entry name" value="Concanavalin A-like lectins/glucanases"/>
    <property type="match status" value="1"/>
</dbReference>
<feature type="domain" description="EGF-like" evidence="19">
    <location>
        <begin position="1814"/>
        <end position="1850"/>
    </location>
</feature>
<evidence type="ECO:0000256" key="4">
    <source>
        <dbReference type="ARBA" id="ARBA00022692"/>
    </source>
</evidence>
<dbReference type="CDD" id="cd00112">
    <property type="entry name" value="LDLa"/>
    <property type="match status" value="1"/>
</dbReference>
<dbReference type="CDD" id="cd00041">
    <property type="entry name" value="CUB"/>
    <property type="match status" value="2"/>
</dbReference>
<dbReference type="InterPro" id="IPR008979">
    <property type="entry name" value="Galactose-bd-like_sf"/>
</dbReference>
<feature type="domain" description="CUB" evidence="17">
    <location>
        <begin position="349"/>
        <end position="465"/>
    </location>
</feature>
<sequence length="3320" mass="365100">MIVYTMAGLLLPALFLLISIVDSQLHNPLLRDAANSPDATFSLTDIDMRCPEGWEREGAKCFRAYYLERSWPQALIFCGRYGSLLARIESQRENAFLARLLNRPQRSASATTKTDYWIGLISQESGDDDAFFLWSDGTLVSRYIGFWGKGQPDYRSGSCAKAKFGSPSNLFWELEMCNMLLPFVCELPACIKGSFFCQNGGCIPESAHCNGIDDCGDLSDELNCPASHNELACFKYEKGESGKILSPNYPSPYRPNSHCRWVIEGPINSRIQLTFDEFETEENQDLVTVIDGGPSENASVVIDTISGSPKPERLSFASGTNMMVVRFRADALVQARGFQASWRAVSFSCGGSLKAQLYEQSFSSPEYPHNYPNGMECVWRIDAPEGQLISLNIQDFELEVQRDFVIVYDGPTPSAPILARLTGQLLSTTTGAPQLIISSQNVLYIYFYSNYAIGGKGFAMSYKRGCDNTIKQNYGALLSPGHTRVPYPGSQVCKYTIELPDGQNDQPISVSINHFDVARDDSLQIYEGSEYGRALHEGQGFNEDHRPPKIIHAKQSQVQLVFTTNAVRNTMGWNLTFSTNCPALNVPKMVSISTQNTAFGTKVTIACPRGFEFVTGRGQSFEVHCKLGGKWTEEVIPTCQPIYCSSVPQIANGFAVSATNVSFGGMAKYSCYEGFAFESGKKMEEIYCTDEGRWTKTPRCRAATCSALEHFEHGDRVLKFGDGTGYGTVFAFECEPGYRRVGAATMLCQTNGTWSAEQPRCEKLVCTNIPKIQHGRIALDAPWLEFGDSAKVECEPGFRNVGTDSVKCLANQTLSGTAECQDIDECIDGTANCSPKSTGCVNMPGGYHCQCQRGYQPQLTCTNSASLIPVKGKASSEDEVFRYFSYASAGWCAQSDDKNPSLLLTFAVPKVIDRIRLEKVGNAFPTVIRFNYANETGVRLNQRSEKVQLKKLAVSGSELLVLGNPLEARVLQLEILEFHERGCVKLDLLGCQKTNCIDENECENHNGYCEHHCMNTQGSYRCSCEEGYDLFAFDGQGGIHIKEGETGEGLFDMVRFNKCNRPGYEPYPWKAINCTLGTACVLSEDVGISSGFIPDGAFADNSETTTWGYEPHKARMSSTGWCGYKDAFIFLSVDLQRIYTLTTLRIAGVAGSGYLKGHVTKMQLFYKVQFSQSYDTYPIEFEMPSGNHNKMYQFELNPPLRARYVLLGITEYETNPCLRFDMQGCLAPLSAAHEIPSHLQVGWNASVPQCIDAEPPVFHNCPQNPIYITTDDHGQLMPANFEAPQATDNSGFIAFMRVRPSKFEPPRPVDHDMDVVYTAFDEAGNSAECVVKLRIPDTQPPVMKCPDSYALSAKPGQMEQLVYFNESTVPMVIQDMSNITEIVFDPTKAVVKLGSHVNVEVTATDAHANKNKCKFQVALMQEPCSEMSLQTSENAEKVCSKQSSKLTCKIQCKEGYRFVDPWTEPDSHKFTCSNGIWSPNNNPPACVKIAQEPARYELVVAVRYAVSTPVGQECLKGYTDLVAAFFDTMDTVLTQRCSSSVQVFVRFLDVKFTSSLNEVTANYTIQILPTVLQDVFYELCGLTLRTIFDLRIPGASGPIRNVLSISGETIATPGNGCPSLNATSTSVSQGFGCADGEILRGGHEKETLPECLPCSRGTVFVNNTCVPCPVGSYQDEEGHLTCKACPDHTFTLFPGAQSLEACIAVCGNGMFSETGLIPCQLCPRHTFAGPPVFGGFKHCEPCPEGTYTARLGSTGPSQCKQPCQVGFFSVSGLEPCSPCPVNHYQPNLGQQRCIECPNNTYTRELGRSLEAHCEKLDCSPIKCQNKATCAIINHKTVCECRPGFTGQFCEEQISICDSDPCYNGGRCEAVAGTFRCVCPPNYTGTRCQFGPDECIGINCPNGGVCQDLPGLGTTKCICRTGFTGLDCSQIADPCQMANPCRNGADCIPLQLGRYKCKCLPGWEGQNCEHNIDDCADEPCALGAACHDLVNDFQCDCPHGFIGKRCNIKENLCEPNPCKNGLCVDTLFDRQCVCKPGWTGATCDVNIDDCVSMACLNGATCADKENGYECKCAAGFHGSNCQHMDDHCAAQPCRNNGTCVNMGARYECQCKLGFEGAHCEHNINECEVAEQRCESHGTELCEDLVDGFRCQCRVGFTGDFCEVHINQCADQPCQNNGSCIDLGSSFRCECPKGWRGDHCEIESGACDQKPCKNDGRCVNLMGDYFCVCPEGVNGKNCEIAPNRCIGEPCHNGGVCGDFGSHLECNCAKGFIGNGCQYKLDACHAGKCKNGATCLQQGNEYKCVCAPGFTGFDCESNIDDCTPSPCPLTAKCIDQVNGYYCQCPFNMTGANCEKKVDLDYDIHFYDGILPAQAALTVPFRVSAKALTLSLWVKFDSPHTKGVVFTLYNSESPNYPIKVTELVQISAESVRIALFPDETALHLHFPANQRLNDGNWNNLVITWTSHGGAYSLVWNAVRLYADRGYGKKKHLDINAWISLGHPLEAPATDPKFTGSVTRINMWTRVLDFEHDIPTIVQKCQNSQIIMDGLVLQFTGYDRLSGKVEKITKSTCGRDKCRGSRCTAKESNDLVTVESCPGDVFVVTPLKEVNVTWPEPVFSAINPLVRLEQNLKPGQVFNWGEFMVLYVAYDNETNSAQCVFKVHVSPEFCPDLEDPVHGIQACEYWGPDLKFRACSIQCENGYEFSQSPAVFYTCAADGIWRPRVDNSYHFRYPQCSKTIPAERIVRMSVIYPAASICNVASKNTLSEKLLQKIYQLNQKWKICSDKTDGGCSGINVTVNCATQNETPLFRSKREMAEAFKVQIDIPVKRDHVVDPETNQKYEIIDLIQSEVLLKDLFNLEQVLPNGRPDLNAFRIEDQFHCQPGQIAVNDVCVPCAPGSFFNTETNACELCSIGQFQPDSGQMACMKCPDGKITTGPGALKGDECKTHCKAGNFLHLDTNSCEPCGYGFYQPSSGSFTCIPCGVGKTTLSNQATSEDECRDECPDGEHLTVSGTCQPCPLGTYRSKGVHKKCIDCPPGTTTESIRSTKRLHCNTPKCVAGQFLVASSKQCQFCPRGTYQDEPLQTTCKLCPTDHTTGAPGATHESQCYSTNQCATGEDNCSWHAVCIDLPDDNDVPSFQCKCKPGYRGNGTHCTDACNNFCLNDGICKKNHVGFVECVCKENFSGERCEIRFQPRTQKIALITAGIGGVVLILIVIVVIIWMISFRFNRVDDFSLAEPEKPPVHLDSPMASNFIYGRPSMDRPPSSLAGGPGAVRPIGYYYEDEDDYDVKENGIFVGNEREPSGGNGNAKTDVTYVKTLPPIGV</sequence>
<keyword evidence="14" id="KW-0768">Sushi</keyword>
<dbReference type="SUPFAM" id="SSF49785">
    <property type="entry name" value="Galactose-binding domain-like"/>
    <property type="match status" value="1"/>
</dbReference>
<proteinExistence type="predicted"/>
<feature type="domain" description="EGF-like" evidence="19">
    <location>
        <begin position="2083"/>
        <end position="2119"/>
    </location>
</feature>
<evidence type="ECO:0000256" key="9">
    <source>
        <dbReference type="ARBA" id="ARBA00023157"/>
    </source>
</evidence>
<keyword evidence="7" id="KW-0914">Notch signaling pathway</keyword>
<dbReference type="InterPro" id="IPR013032">
    <property type="entry name" value="EGF-like_CS"/>
</dbReference>
<dbReference type="CDD" id="cd00037">
    <property type="entry name" value="CLECT"/>
    <property type="match status" value="1"/>
</dbReference>
<dbReference type="Gene3D" id="2.10.70.10">
    <property type="entry name" value="Complement Module, domain 1"/>
    <property type="match status" value="4"/>
</dbReference>
<feature type="domain" description="EGF-like" evidence="19">
    <location>
        <begin position="2121"/>
        <end position="2161"/>
    </location>
</feature>
<accession>A0A914C4N5</accession>
<dbReference type="InterPro" id="IPR000436">
    <property type="entry name" value="Sushi_SCR_CCP_dom"/>
</dbReference>
<dbReference type="FunFam" id="2.10.25.10:FF:000472">
    <property type="entry name" value="Uncharacterized protein, isoform A"/>
    <property type="match status" value="2"/>
</dbReference>
<dbReference type="FunFam" id="2.10.25.10:FF:000321">
    <property type="entry name" value="Protein delta homolog 1"/>
    <property type="match status" value="1"/>
</dbReference>
<dbReference type="Gene3D" id="2.10.50.10">
    <property type="entry name" value="Tumor Necrosis Factor Receptor, subunit A, domain 2"/>
    <property type="match status" value="5"/>
</dbReference>
<feature type="domain" description="Sushi" evidence="22">
    <location>
        <begin position="579"/>
        <end position="641"/>
    </location>
</feature>
<evidence type="ECO:0000256" key="15">
    <source>
        <dbReference type="SAM" id="Phobius"/>
    </source>
</evidence>
<dbReference type="SMART" id="SM00042">
    <property type="entry name" value="CUB"/>
    <property type="match status" value="3"/>
</dbReference>
<dbReference type="PROSITE" id="PS50041">
    <property type="entry name" value="C_TYPE_LECTIN_2"/>
    <property type="match status" value="1"/>
</dbReference>
<feature type="domain" description="EGF-like" evidence="19">
    <location>
        <begin position="822"/>
        <end position="862"/>
    </location>
</feature>
<organism evidence="23 24">
    <name type="scientific">Acrobeloides nanus</name>
    <dbReference type="NCBI Taxonomy" id="290746"/>
    <lineage>
        <taxon>Eukaryota</taxon>
        <taxon>Metazoa</taxon>
        <taxon>Ecdysozoa</taxon>
        <taxon>Nematoda</taxon>
        <taxon>Chromadorea</taxon>
        <taxon>Rhabditida</taxon>
        <taxon>Tylenchina</taxon>
        <taxon>Cephalobomorpha</taxon>
        <taxon>Cephaloboidea</taxon>
        <taxon>Cephalobidae</taxon>
        <taxon>Acrobeloides</taxon>
    </lineage>
</organism>
<feature type="domain" description="EGF-like" evidence="19">
    <location>
        <begin position="2277"/>
        <end position="2313"/>
    </location>
</feature>
<keyword evidence="23" id="KW-1185">Reference proteome</keyword>
<dbReference type="FunFam" id="2.10.25.10:FF:000173">
    <property type="entry name" value="Neurogenic locus notch protein 2"/>
    <property type="match status" value="1"/>
</dbReference>
<dbReference type="SMART" id="SM00231">
    <property type="entry name" value="FA58C"/>
    <property type="match status" value="1"/>
</dbReference>
<keyword evidence="10" id="KW-0325">Glycoprotein</keyword>
<dbReference type="PROSITE" id="PS50026">
    <property type="entry name" value="EGF_3"/>
    <property type="match status" value="18"/>
</dbReference>
<feature type="domain" description="EGF-like" evidence="19">
    <location>
        <begin position="1890"/>
        <end position="1928"/>
    </location>
</feature>
<feature type="disulfide bond" evidence="12">
    <location>
        <begin position="1840"/>
        <end position="1849"/>
    </location>
</feature>
<feature type="signal peptide" evidence="16">
    <location>
        <begin position="1"/>
        <end position="23"/>
    </location>
</feature>
<feature type="disulfide bond" evidence="13">
    <location>
        <begin position="197"/>
        <end position="215"/>
    </location>
</feature>
<reference evidence="24" key="1">
    <citation type="submission" date="2022-11" db="UniProtKB">
        <authorList>
            <consortium name="WormBaseParasite"/>
        </authorList>
    </citation>
    <scope>IDENTIFICATION</scope>
</reference>
<dbReference type="SUPFAM" id="SSF57535">
    <property type="entry name" value="Complement control module/SCR domain"/>
    <property type="match status" value="4"/>
</dbReference>
<dbReference type="PROSITE" id="PS01209">
    <property type="entry name" value="LDLRA_1"/>
    <property type="match status" value="1"/>
</dbReference>
<feature type="domain" description="EGF-like" evidence="19">
    <location>
        <begin position="2008"/>
        <end position="2043"/>
    </location>
</feature>
<dbReference type="InterPro" id="IPR023415">
    <property type="entry name" value="LDLR_class-A_CS"/>
</dbReference>
<feature type="disulfide bond" evidence="12">
    <location>
        <begin position="2303"/>
        <end position="2312"/>
    </location>
</feature>
<dbReference type="InterPro" id="IPR003410">
    <property type="entry name" value="HYR_dom"/>
</dbReference>
<dbReference type="SUPFAM" id="SSF49854">
    <property type="entry name" value="Spermadhesin, CUB domain"/>
    <property type="match status" value="3"/>
</dbReference>
<dbReference type="InterPro" id="IPR016186">
    <property type="entry name" value="C-type_lectin-like/link_sf"/>
</dbReference>
<evidence type="ECO:0000256" key="6">
    <source>
        <dbReference type="ARBA" id="ARBA00022737"/>
    </source>
</evidence>
<evidence type="ECO:0000256" key="2">
    <source>
        <dbReference type="ARBA" id="ARBA00022473"/>
    </source>
</evidence>
<feature type="domain" description="EGF-like" evidence="19">
    <location>
        <begin position="1970"/>
        <end position="2006"/>
    </location>
</feature>
<evidence type="ECO:0000259" key="18">
    <source>
        <dbReference type="PROSITE" id="PS50022"/>
    </source>
</evidence>
<dbReference type="InterPro" id="IPR001304">
    <property type="entry name" value="C-type_lectin-like"/>
</dbReference>
<dbReference type="GO" id="GO:0016020">
    <property type="term" value="C:membrane"/>
    <property type="evidence" value="ECO:0007669"/>
    <property type="project" value="UniProtKB-SubCell"/>
</dbReference>
<dbReference type="Gene3D" id="4.10.400.10">
    <property type="entry name" value="Low-density Lipoprotein Receptor"/>
    <property type="match status" value="1"/>
</dbReference>
<dbReference type="PROSITE" id="PS50022">
    <property type="entry name" value="FA58C_3"/>
    <property type="match status" value="1"/>
</dbReference>
<feature type="domain" description="EGF-like" evidence="19">
    <location>
        <begin position="2163"/>
        <end position="2199"/>
    </location>
</feature>
<dbReference type="PROSITE" id="PS50825">
    <property type="entry name" value="HYR"/>
    <property type="match status" value="3"/>
</dbReference>
<dbReference type="FunFam" id="2.10.50.10:FF:000018">
    <property type="entry name" value="Sushi, von Willebrand factor type A, EGF and pentraxin domain-containing 1"/>
    <property type="match status" value="1"/>
</dbReference>
<evidence type="ECO:0000256" key="13">
    <source>
        <dbReference type="PROSITE-ProRule" id="PRU00124"/>
    </source>
</evidence>
<dbReference type="InterPro" id="IPR035914">
    <property type="entry name" value="Sperma_CUB_dom_sf"/>
</dbReference>
<keyword evidence="2" id="KW-0217">Developmental protein</keyword>
<feature type="domain" description="CUB" evidence="17">
    <location>
        <begin position="233"/>
        <end position="345"/>
    </location>
</feature>
<dbReference type="GO" id="GO:0005112">
    <property type="term" value="F:Notch binding"/>
    <property type="evidence" value="ECO:0007669"/>
    <property type="project" value="TreeGrafter"/>
</dbReference>
<evidence type="ECO:0000259" key="17">
    <source>
        <dbReference type="PROSITE" id="PS01180"/>
    </source>
</evidence>
<evidence type="ECO:0000256" key="5">
    <source>
        <dbReference type="ARBA" id="ARBA00022729"/>
    </source>
</evidence>
<dbReference type="InterPro" id="IPR016187">
    <property type="entry name" value="CTDL_fold"/>
</dbReference>
<dbReference type="GO" id="GO:0007219">
    <property type="term" value="P:Notch signaling pathway"/>
    <property type="evidence" value="ECO:0007669"/>
    <property type="project" value="UniProtKB-KW"/>
</dbReference>
<dbReference type="Pfam" id="PF00754">
    <property type="entry name" value="F5_F8_type_C"/>
    <property type="match status" value="1"/>
</dbReference>
<keyword evidence="9 12" id="KW-1015">Disulfide bond</keyword>
<keyword evidence="8 15" id="KW-1133">Transmembrane helix</keyword>
<evidence type="ECO:0000256" key="16">
    <source>
        <dbReference type="SAM" id="SignalP"/>
    </source>
</evidence>
<dbReference type="Pfam" id="PF07699">
    <property type="entry name" value="Ephrin_rec_like"/>
    <property type="match status" value="7"/>
</dbReference>
<feature type="domain" description="EGF-like" evidence="19">
    <location>
        <begin position="2239"/>
        <end position="2275"/>
    </location>
</feature>
<dbReference type="InterPro" id="IPR011641">
    <property type="entry name" value="Tyr-kin_ephrin_A/B_rcpt-like"/>
</dbReference>
<dbReference type="Pfam" id="PF02494">
    <property type="entry name" value="HYR"/>
    <property type="match status" value="3"/>
</dbReference>
<dbReference type="SUPFAM" id="SSF57424">
    <property type="entry name" value="LDL receptor-like module"/>
    <property type="match status" value="1"/>
</dbReference>
<feature type="domain" description="HYR" evidence="21">
    <location>
        <begin position="1251"/>
        <end position="1337"/>
    </location>
</feature>
<feature type="domain" description="EGF-like" evidence="19">
    <location>
        <begin position="2045"/>
        <end position="2081"/>
    </location>
</feature>
<dbReference type="CDD" id="cd00057">
    <property type="entry name" value="FA58C"/>
    <property type="match status" value="1"/>
</dbReference>
<feature type="disulfide bond" evidence="12">
    <location>
        <begin position="2012"/>
        <end position="2022"/>
    </location>
</feature>
<dbReference type="InterPro" id="IPR000421">
    <property type="entry name" value="FA58C"/>
</dbReference>
<evidence type="ECO:0000259" key="20">
    <source>
        <dbReference type="PROSITE" id="PS50041"/>
    </source>
</evidence>
<dbReference type="PANTHER" id="PTHR12916:SF4">
    <property type="entry name" value="UNINFLATABLE, ISOFORM C"/>
    <property type="match status" value="1"/>
</dbReference>
<dbReference type="FunFam" id="2.10.25.10:FF:000143">
    <property type="entry name" value="Protein crumbs 1"/>
    <property type="match status" value="1"/>
</dbReference>
<evidence type="ECO:0000259" key="19">
    <source>
        <dbReference type="PROSITE" id="PS50026"/>
    </source>
</evidence>
<feature type="disulfide bond" evidence="13">
    <location>
        <begin position="190"/>
        <end position="202"/>
    </location>
</feature>
<feature type="domain" description="HYR" evidence="21">
    <location>
        <begin position="1338"/>
        <end position="1421"/>
    </location>
</feature>
<feature type="domain" description="EGF-like" evidence="19">
    <location>
        <begin position="3150"/>
        <end position="3185"/>
    </location>
</feature>
<dbReference type="Pfam" id="PF00057">
    <property type="entry name" value="Ldl_recept_a"/>
    <property type="match status" value="1"/>
</dbReference>
<dbReference type="InterPro" id="IPR049883">
    <property type="entry name" value="NOTCH1_EGF-like"/>
</dbReference>
<evidence type="ECO:0000256" key="10">
    <source>
        <dbReference type="ARBA" id="ARBA00023180"/>
    </source>
</evidence>
<evidence type="ECO:0000256" key="12">
    <source>
        <dbReference type="PROSITE-ProRule" id="PRU00076"/>
    </source>
</evidence>
<evidence type="ECO:0000256" key="7">
    <source>
        <dbReference type="ARBA" id="ARBA00022976"/>
    </source>
</evidence>
<dbReference type="InterPro" id="IPR036055">
    <property type="entry name" value="LDL_receptor-like_sf"/>
</dbReference>
<feature type="domain" description="EGF-like" evidence="19">
    <location>
        <begin position="3105"/>
        <end position="3148"/>
    </location>
</feature>
<evidence type="ECO:0000256" key="8">
    <source>
        <dbReference type="ARBA" id="ARBA00022989"/>
    </source>
</evidence>
<dbReference type="InterPro" id="IPR000859">
    <property type="entry name" value="CUB_dom"/>
</dbReference>
<feature type="disulfide bond" evidence="12">
    <location>
        <begin position="2071"/>
        <end position="2080"/>
    </location>
</feature>
<dbReference type="CDD" id="cd00054">
    <property type="entry name" value="EGF_CA"/>
    <property type="match status" value="13"/>
</dbReference>
<feature type="disulfide bond" evidence="12">
    <location>
        <begin position="2189"/>
        <end position="2198"/>
    </location>
</feature>
<dbReference type="Pfam" id="PF12661">
    <property type="entry name" value="hEGF"/>
    <property type="match status" value="3"/>
</dbReference>
<dbReference type="Pfam" id="PF07645">
    <property type="entry name" value="EGF_CA"/>
    <property type="match status" value="2"/>
</dbReference>
<feature type="disulfide bond" evidence="14">
    <location>
        <begin position="734"/>
        <end position="761"/>
    </location>
</feature>
<keyword evidence="5 16" id="KW-0732">Signal</keyword>
<feature type="domain" description="EGF-like" evidence="19">
    <location>
        <begin position="1852"/>
        <end position="1888"/>
    </location>
</feature>
<feature type="chain" id="PRO_5037800711" evidence="16">
    <location>
        <begin position="24"/>
        <end position="3320"/>
    </location>
</feature>
<feature type="disulfide bond" evidence="14">
    <location>
        <begin position="705"/>
        <end position="748"/>
    </location>
</feature>
<keyword evidence="15" id="KW-0472">Membrane</keyword>
<dbReference type="Gene3D" id="2.10.25.10">
    <property type="entry name" value="Laminin"/>
    <property type="match status" value="17"/>
</dbReference>
<comment type="subcellular location">
    <subcellularLocation>
        <location evidence="1">Membrane</location>
        <topology evidence="1">Single-pass type I membrane protein</topology>
    </subcellularLocation>
</comment>
<feature type="disulfide bond" evidence="13">
    <location>
        <begin position="209"/>
        <end position="224"/>
    </location>
</feature>
<keyword evidence="3 12" id="KW-0245">EGF-like domain</keyword>
<dbReference type="SMART" id="SM00034">
    <property type="entry name" value="CLECT"/>
    <property type="match status" value="1"/>
</dbReference>
<dbReference type="PROSITE" id="PS00010">
    <property type="entry name" value="ASX_HYDROXYL"/>
    <property type="match status" value="9"/>
</dbReference>
<comment type="caution">
    <text evidence="12">Lacks conserved residue(s) required for the propagation of feature annotation.</text>
</comment>
<dbReference type="InterPro" id="IPR013320">
    <property type="entry name" value="ConA-like_dom_sf"/>
</dbReference>
<feature type="disulfide bond" evidence="12">
    <location>
        <begin position="2132"/>
        <end position="2149"/>
    </location>
</feature>
<dbReference type="Pfam" id="PF00084">
    <property type="entry name" value="Sushi"/>
    <property type="match status" value="4"/>
</dbReference>
<dbReference type="Gene3D" id="3.10.100.10">
    <property type="entry name" value="Mannose-Binding Protein A, subunit A"/>
    <property type="match status" value="1"/>
</dbReference>
<dbReference type="PROSITE" id="PS50068">
    <property type="entry name" value="LDLRA_2"/>
    <property type="match status" value="1"/>
</dbReference>
<feature type="disulfide bond" evidence="12">
    <location>
        <begin position="1899"/>
        <end position="1916"/>
    </location>
</feature>
<dbReference type="Pfam" id="PF00008">
    <property type="entry name" value="EGF"/>
    <property type="match status" value="7"/>
</dbReference>
<evidence type="ECO:0000313" key="24">
    <source>
        <dbReference type="WBParaSite" id="ACRNAN_Path_283.g1070.t1"/>
    </source>
</evidence>
<dbReference type="SUPFAM" id="SSF56436">
    <property type="entry name" value="C-type lectin-like"/>
    <property type="match status" value="1"/>
</dbReference>
<dbReference type="PROSITE" id="PS01187">
    <property type="entry name" value="EGF_CA"/>
    <property type="match status" value="5"/>
</dbReference>